<dbReference type="InterPro" id="IPR023091">
    <property type="entry name" value="MetalPrtase_cat_dom_sf_prd"/>
</dbReference>
<dbReference type="STRING" id="366522.GCA_001548055_02000"/>
<keyword evidence="6 7" id="KW-0862">Zinc</keyword>
<evidence type="ECO:0000256" key="1">
    <source>
        <dbReference type="ARBA" id="ARBA00010875"/>
    </source>
</evidence>
<keyword evidence="5 7" id="KW-0378">Hydrolase</keyword>
<feature type="binding site" evidence="7">
    <location>
        <position position="109"/>
    </location>
    <ligand>
        <name>Zn(2+)</name>
        <dbReference type="ChEBI" id="CHEBI:29105"/>
        <note>catalytic</note>
    </ligand>
</feature>
<sequence>MLSIDNEGAITLPEALLERICAEHTDKEVELVIVDAKSMHALNLEHRNVDKTTDVLSFPIDDFPHAPLGSIVINYELAFQKAAELGHEKEEEIALLFIHGLLHLLGFDHETDHGEMRKNEEELIFRYALPKSLIVRTEEV</sequence>
<comment type="subcellular location">
    <subcellularLocation>
        <location evidence="7">Cytoplasm</location>
    </subcellularLocation>
</comment>
<dbReference type="Pfam" id="PF02130">
    <property type="entry name" value="YbeY"/>
    <property type="match status" value="1"/>
</dbReference>
<comment type="similarity">
    <text evidence="1 7">Belongs to the endoribonuclease YbeY family.</text>
</comment>
<evidence type="ECO:0000313" key="8">
    <source>
        <dbReference type="EMBL" id="DAB35720.1"/>
    </source>
</evidence>
<dbReference type="InterPro" id="IPR020549">
    <property type="entry name" value="YbeY_CS"/>
</dbReference>
<keyword evidence="3 7" id="KW-0479">Metal-binding</keyword>
<protein>
    <recommendedName>
        <fullName evidence="7">Endoribonuclease YbeY</fullName>
        <ecNumber evidence="7">3.1.-.-</ecNumber>
    </recommendedName>
</protein>
<comment type="function">
    <text evidence="7">Single strand-specific metallo-endoribonuclease involved in late-stage 70S ribosome quality control and in maturation of the 3' terminus of the 16S rRNA.</text>
</comment>
<reference evidence="8 9" key="1">
    <citation type="journal article" date="2017" name="Front. Microbiol.">
        <title>Comparative Genomic Analysis of the Class Epsilonproteobacteria and Proposed Reclassification to Epsilonbacteraeota (phyl. nov.).</title>
        <authorList>
            <person name="Waite D.W."/>
            <person name="Vanwonterghem I."/>
            <person name="Rinke C."/>
            <person name="Parks D.H."/>
            <person name="Zhang Y."/>
            <person name="Takai K."/>
            <person name="Sievert S.M."/>
            <person name="Simon J."/>
            <person name="Campbell B.J."/>
            <person name="Hanson T.E."/>
            <person name="Woyke T."/>
            <person name="Klotz M.G."/>
            <person name="Hugenholtz P."/>
        </authorList>
    </citation>
    <scope>NUCLEOTIDE SEQUENCE [LARGE SCALE GENOMIC DNA]</scope>
    <source>
        <strain evidence="8">UBA11420</strain>
    </source>
</reference>
<evidence type="ECO:0000256" key="4">
    <source>
        <dbReference type="ARBA" id="ARBA00022759"/>
    </source>
</evidence>
<dbReference type="AlphaFoldDB" id="A0A2D3W9E9"/>
<dbReference type="GO" id="GO:0005737">
    <property type="term" value="C:cytoplasm"/>
    <property type="evidence" value="ECO:0007669"/>
    <property type="project" value="UniProtKB-SubCell"/>
</dbReference>
<name>A0A2D3W9E9_9BACT</name>
<feature type="binding site" evidence="7">
    <location>
        <position position="103"/>
    </location>
    <ligand>
        <name>Zn(2+)</name>
        <dbReference type="ChEBI" id="CHEBI:29105"/>
        <note>catalytic</note>
    </ligand>
</feature>
<keyword evidence="7" id="KW-0690">Ribosome biogenesis</keyword>
<dbReference type="GO" id="GO:0008270">
    <property type="term" value="F:zinc ion binding"/>
    <property type="evidence" value="ECO:0007669"/>
    <property type="project" value="UniProtKB-UniRule"/>
</dbReference>
<dbReference type="GO" id="GO:0006364">
    <property type="term" value="P:rRNA processing"/>
    <property type="evidence" value="ECO:0007669"/>
    <property type="project" value="UniProtKB-UniRule"/>
</dbReference>
<dbReference type="GO" id="GO:0004521">
    <property type="term" value="F:RNA endonuclease activity"/>
    <property type="evidence" value="ECO:0007669"/>
    <property type="project" value="UniProtKB-UniRule"/>
</dbReference>
<dbReference type="EC" id="3.1.-.-" evidence="7"/>
<organism evidence="8 9">
    <name type="scientific">Sulfurospirillum cavolei</name>
    <dbReference type="NCBI Taxonomy" id="366522"/>
    <lineage>
        <taxon>Bacteria</taxon>
        <taxon>Pseudomonadati</taxon>
        <taxon>Campylobacterota</taxon>
        <taxon>Epsilonproteobacteria</taxon>
        <taxon>Campylobacterales</taxon>
        <taxon>Sulfurospirillaceae</taxon>
        <taxon>Sulfurospirillum</taxon>
    </lineage>
</organism>
<dbReference type="EMBL" id="DLUG01000223">
    <property type="protein sequence ID" value="DAB35720.1"/>
    <property type="molecule type" value="Genomic_DNA"/>
</dbReference>
<dbReference type="InterPro" id="IPR002036">
    <property type="entry name" value="YbeY"/>
</dbReference>
<dbReference type="SUPFAM" id="SSF55486">
    <property type="entry name" value="Metalloproteases ('zincins'), catalytic domain"/>
    <property type="match status" value="1"/>
</dbReference>
<dbReference type="Gene3D" id="3.40.390.30">
    <property type="entry name" value="Metalloproteases ('zincins'), catalytic domain"/>
    <property type="match status" value="1"/>
</dbReference>
<dbReference type="PANTHER" id="PTHR46986">
    <property type="entry name" value="ENDORIBONUCLEASE YBEY, CHLOROPLASTIC"/>
    <property type="match status" value="1"/>
</dbReference>
<dbReference type="NCBIfam" id="TIGR00043">
    <property type="entry name" value="rRNA maturation RNase YbeY"/>
    <property type="match status" value="1"/>
</dbReference>
<keyword evidence="2 7" id="KW-0540">Nuclease</keyword>
<keyword evidence="7" id="KW-0963">Cytoplasm</keyword>
<dbReference type="HAMAP" id="MF_00009">
    <property type="entry name" value="Endoribonucl_YbeY"/>
    <property type="match status" value="1"/>
</dbReference>
<evidence type="ECO:0000256" key="6">
    <source>
        <dbReference type="ARBA" id="ARBA00022833"/>
    </source>
</evidence>
<keyword evidence="7" id="KW-0698">rRNA processing</keyword>
<comment type="caution">
    <text evidence="8">The sequence shown here is derived from an EMBL/GenBank/DDBJ whole genome shotgun (WGS) entry which is preliminary data.</text>
</comment>
<accession>A0A2D3W9E9</accession>
<evidence type="ECO:0000256" key="5">
    <source>
        <dbReference type="ARBA" id="ARBA00022801"/>
    </source>
</evidence>
<keyword evidence="4 7" id="KW-0255">Endonuclease</keyword>
<gene>
    <name evidence="7" type="primary">ybeY</name>
    <name evidence="8" type="ORF">CFH80_08715</name>
</gene>
<evidence type="ECO:0000256" key="3">
    <source>
        <dbReference type="ARBA" id="ARBA00022723"/>
    </source>
</evidence>
<dbReference type="Proteomes" id="UP000231638">
    <property type="component" value="Unassembled WGS sequence"/>
</dbReference>
<dbReference type="PROSITE" id="PS01306">
    <property type="entry name" value="UPF0054"/>
    <property type="match status" value="1"/>
</dbReference>
<comment type="cofactor">
    <cofactor evidence="7">
        <name>Zn(2+)</name>
        <dbReference type="ChEBI" id="CHEBI:29105"/>
    </cofactor>
    <text evidence="7">Binds 1 zinc ion.</text>
</comment>
<evidence type="ECO:0000256" key="7">
    <source>
        <dbReference type="HAMAP-Rule" id="MF_00009"/>
    </source>
</evidence>
<feature type="binding site" evidence="7">
    <location>
        <position position="99"/>
    </location>
    <ligand>
        <name>Zn(2+)</name>
        <dbReference type="ChEBI" id="CHEBI:29105"/>
        <note>catalytic</note>
    </ligand>
</feature>
<dbReference type="PANTHER" id="PTHR46986:SF1">
    <property type="entry name" value="ENDORIBONUCLEASE YBEY, CHLOROPLASTIC"/>
    <property type="match status" value="1"/>
</dbReference>
<evidence type="ECO:0000313" key="9">
    <source>
        <dbReference type="Proteomes" id="UP000231638"/>
    </source>
</evidence>
<evidence type="ECO:0000256" key="2">
    <source>
        <dbReference type="ARBA" id="ARBA00022722"/>
    </source>
</evidence>
<dbReference type="GO" id="GO:0004222">
    <property type="term" value="F:metalloendopeptidase activity"/>
    <property type="evidence" value="ECO:0007669"/>
    <property type="project" value="InterPro"/>
</dbReference>
<proteinExistence type="inferred from homology"/>